<dbReference type="Proteomes" id="UP001224775">
    <property type="component" value="Unassembled WGS sequence"/>
</dbReference>
<accession>A0AAD9D492</accession>
<keyword evidence="2" id="KW-1185">Reference proteome</keyword>
<sequence>MMSSNTLISPTELANSLLKTTYSANEAKVALDLLCAGLQDFGYDATPMITKHCPGDASAPITDPRHKGVRYGDDRNNSQFLYCKKCTSYNDPVLAKTYGGNFQCTVIGSFVFPKTNRVLTDHKEVMLTALYPHPTECCTSTLHMNNETGGWAIIPFDFENIIGKSLDRIIDNISGLTSADLGNGNNKYSKLLTSGSQGLPHDRRFFIPIDPLKSPDIMTDDDTSQDIVNNTHGLLDDTFVKEFQQLRTRLTLFLANQRGIETELQFEMPHHPDNVGVCWKPLLTDEQHLSLVNPSVLFGGYMPKREGRVKQLAVNQIPHCDFGAVNGTPLSDNILLRNKTLPCTVLLPLLDHRTLMIYKDDDDKTVVHEVKANKGELIIFDGDVSHGGYTYMETTPLQLHPCLHFYMYSTLHKSDLSSFDVDVHATCNLAEQFASVLKPNKYTLINKEIPRRIADVDKAYTRLNKAGLLNDAVKQESILAMEELLCFMRNGTRMKLRGTI</sequence>
<comment type="caution">
    <text evidence="1">The sequence shown here is derived from an EMBL/GenBank/DDBJ whole genome shotgun (WGS) entry which is preliminary data.</text>
</comment>
<evidence type="ECO:0000313" key="1">
    <source>
        <dbReference type="EMBL" id="KAK1732464.1"/>
    </source>
</evidence>
<evidence type="ECO:0000313" key="2">
    <source>
        <dbReference type="Proteomes" id="UP001224775"/>
    </source>
</evidence>
<name>A0AAD9D492_9STRA</name>
<protein>
    <submittedName>
        <fullName evidence="1">Uncharacterized protein</fullName>
    </submittedName>
</protein>
<dbReference type="AlphaFoldDB" id="A0AAD9D492"/>
<organism evidence="1 2">
    <name type="scientific">Skeletonema marinoi</name>
    <dbReference type="NCBI Taxonomy" id="267567"/>
    <lineage>
        <taxon>Eukaryota</taxon>
        <taxon>Sar</taxon>
        <taxon>Stramenopiles</taxon>
        <taxon>Ochrophyta</taxon>
        <taxon>Bacillariophyta</taxon>
        <taxon>Coscinodiscophyceae</taxon>
        <taxon>Thalassiosirophycidae</taxon>
        <taxon>Thalassiosirales</taxon>
        <taxon>Skeletonemataceae</taxon>
        <taxon>Skeletonema</taxon>
        <taxon>Skeletonema marinoi-dohrnii complex</taxon>
    </lineage>
</organism>
<proteinExistence type="predicted"/>
<dbReference type="EMBL" id="JATAAI010000066">
    <property type="protein sequence ID" value="KAK1732464.1"/>
    <property type="molecule type" value="Genomic_DNA"/>
</dbReference>
<gene>
    <name evidence="1" type="ORF">QTG54_016858</name>
</gene>
<reference evidence="1" key="1">
    <citation type="submission" date="2023-06" db="EMBL/GenBank/DDBJ databases">
        <title>Survivors Of The Sea: Transcriptome response of Skeletonema marinoi to long-term dormancy.</title>
        <authorList>
            <person name="Pinder M.I.M."/>
            <person name="Kourtchenko O."/>
            <person name="Robertson E.K."/>
            <person name="Larsson T."/>
            <person name="Maumus F."/>
            <person name="Osuna-Cruz C.M."/>
            <person name="Vancaester E."/>
            <person name="Stenow R."/>
            <person name="Vandepoele K."/>
            <person name="Ploug H."/>
            <person name="Bruchert V."/>
            <person name="Godhe A."/>
            <person name="Topel M."/>
        </authorList>
    </citation>
    <scope>NUCLEOTIDE SEQUENCE</scope>
    <source>
        <strain evidence="1">R05AC</strain>
    </source>
</reference>